<organism evidence="1 2">
    <name type="scientific">Candidatus Kaiserbacteria bacterium RIFCSPHIGHO2_01_FULL_54_36b</name>
    <dbReference type="NCBI Taxonomy" id="1798483"/>
    <lineage>
        <taxon>Bacteria</taxon>
        <taxon>Candidatus Kaiseribacteriota</taxon>
    </lineage>
</organism>
<dbReference type="EMBL" id="MFKW01000007">
    <property type="protein sequence ID" value="OGG51989.1"/>
    <property type="molecule type" value="Genomic_DNA"/>
</dbReference>
<gene>
    <name evidence="1" type="ORF">A2704_00605</name>
</gene>
<protein>
    <submittedName>
        <fullName evidence="1">Uncharacterized protein</fullName>
    </submittedName>
</protein>
<comment type="caution">
    <text evidence="1">The sequence shown here is derived from an EMBL/GenBank/DDBJ whole genome shotgun (WGS) entry which is preliminary data.</text>
</comment>
<dbReference type="Proteomes" id="UP000176445">
    <property type="component" value="Unassembled WGS sequence"/>
</dbReference>
<name>A0A1F6CS24_9BACT</name>
<evidence type="ECO:0000313" key="1">
    <source>
        <dbReference type="EMBL" id="OGG51989.1"/>
    </source>
</evidence>
<proteinExistence type="predicted"/>
<evidence type="ECO:0000313" key="2">
    <source>
        <dbReference type="Proteomes" id="UP000176445"/>
    </source>
</evidence>
<accession>A0A1F6CS24</accession>
<dbReference type="AlphaFoldDB" id="A0A1F6CS24"/>
<reference evidence="1 2" key="1">
    <citation type="journal article" date="2016" name="Nat. Commun.">
        <title>Thousands of microbial genomes shed light on interconnected biogeochemical processes in an aquifer system.</title>
        <authorList>
            <person name="Anantharaman K."/>
            <person name="Brown C.T."/>
            <person name="Hug L.A."/>
            <person name="Sharon I."/>
            <person name="Castelle C.J."/>
            <person name="Probst A.J."/>
            <person name="Thomas B.C."/>
            <person name="Singh A."/>
            <person name="Wilkins M.J."/>
            <person name="Karaoz U."/>
            <person name="Brodie E.L."/>
            <person name="Williams K.H."/>
            <person name="Hubbard S.S."/>
            <person name="Banfield J.F."/>
        </authorList>
    </citation>
    <scope>NUCLEOTIDE SEQUENCE [LARGE SCALE GENOMIC DNA]</scope>
</reference>
<sequence length="106" mass="11335">MPTSMSARTFFGVVSALARAEAEAHGKSATNFSGGDPIVHRCVRIAEVAESVVSRCPSSAMIPEAEFQAFARQINNSRLLFYAEGRTKLIEAILLEVAPPLAKAAE</sequence>